<feature type="chain" id="PRO_5001517811" evidence="2">
    <location>
        <begin position="21"/>
        <end position="116"/>
    </location>
</feature>
<feature type="signal peptide" evidence="2">
    <location>
        <begin position="1"/>
        <end position="20"/>
    </location>
</feature>
<proteinExistence type="evidence at transcript level"/>
<sequence length="116" mass="12967">MKSALLCMLLLLTFIIASQCQTPRPSGRQPRYKKRDGNNPHVGRPGPVAQRVNRRQTQQRRAQLEENIRQLSQCVGECHPDSTRPRGGCGRGCICTALRRGAVRLYECFSDVAGAF</sequence>
<dbReference type="EMBL" id="GBBL01000154">
    <property type="protein sequence ID" value="JAC27166.1"/>
    <property type="molecule type" value="mRNA"/>
</dbReference>
<dbReference type="AlphaFoldDB" id="A0A023FZ58"/>
<keyword evidence="2" id="KW-0732">Signal</keyword>
<feature type="region of interest" description="Disordered" evidence="1">
    <location>
        <begin position="21"/>
        <end position="62"/>
    </location>
</feature>
<evidence type="ECO:0000256" key="2">
    <source>
        <dbReference type="SAM" id="SignalP"/>
    </source>
</evidence>
<name>A0A023FZ58_AMBPA</name>
<evidence type="ECO:0000313" key="3">
    <source>
        <dbReference type="EMBL" id="JAC27166.1"/>
    </source>
</evidence>
<protein>
    <submittedName>
        <fullName evidence="3">Putative secreted protein</fullName>
    </submittedName>
</protein>
<evidence type="ECO:0000256" key="1">
    <source>
        <dbReference type="SAM" id="MobiDB-lite"/>
    </source>
</evidence>
<organism evidence="3">
    <name type="scientific">Amblyomma parvum</name>
    <name type="common">South American tick</name>
    <dbReference type="NCBI Taxonomy" id="251391"/>
    <lineage>
        <taxon>Eukaryota</taxon>
        <taxon>Metazoa</taxon>
        <taxon>Ecdysozoa</taxon>
        <taxon>Arthropoda</taxon>
        <taxon>Chelicerata</taxon>
        <taxon>Arachnida</taxon>
        <taxon>Acari</taxon>
        <taxon>Parasitiformes</taxon>
        <taxon>Ixodida</taxon>
        <taxon>Ixodoidea</taxon>
        <taxon>Ixodidae</taxon>
        <taxon>Amblyomminae</taxon>
        <taxon>Amblyomma</taxon>
    </lineage>
</organism>
<reference evidence="3" key="1">
    <citation type="submission" date="2014-03" db="EMBL/GenBank/DDBJ databases">
        <title>The sialotranscriptome of Amblyomma triste, Amblyomma parvum and Amblyomma cajennense ticks, uncovered by 454-based RNA-seq.</title>
        <authorList>
            <person name="Garcia G.R."/>
            <person name="Gardinassi L.G."/>
            <person name="Ribeiro J.M."/>
            <person name="Anatrielo E."/>
            <person name="Ferreira B.R."/>
            <person name="Moreira H.N."/>
            <person name="Mafra C."/>
            <person name="Olegario M.M."/>
            <person name="Szabo P.J."/>
            <person name="Miranda-Santos I.K."/>
            <person name="Maruyama S.R."/>
        </authorList>
    </citation>
    <scope>NUCLEOTIDE SEQUENCE</scope>
    <source>
        <strain evidence="3">Araguapaz</strain>
        <tissue evidence="3">Salivary glands</tissue>
    </source>
</reference>
<accession>A0A023FZ58</accession>